<dbReference type="EMBL" id="UOGD01000404">
    <property type="protein sequence ID" value="VAX28156.1"/>
    <property type="molecule type" value="Genomic_DNA"/>
</dbReference>
<dbReference type="Pfam" id="PF07849">
    <property type="entry name" value="DUF1641"/>
    <property type="match status" value="1"/>
</dbReference>
<name>A0A3B1CCF4_9ZZZZ</name>
<reference evidence="1" key="1">
    <citation type="submission" date="2018-06" db="EMBL/GenBank/DDBJ databases">
        <authorList>
            <person name="Zhirakovskaya E."/>
        </authorList>
    </citation>
    <scope>NUCLEOTIDE SEQUENCE</scope>
</reference>
<accession>A0A3B1CCF4</accession>
<evidence type="ECO:0000313" key="1">
    <source>
        <dbReference type="EMBL" id="VAX28156.1"/>
    </source>
</evidence>
<evidence type="ECO:0008006" key="2">
    <source>
        <dbReference type="Google" id="ProtNLM"/>
    </source>
</evidence>
<organism evidence="1">
    <name type="scientific">hydrothermal vent metagenome</name>
    <dbReference type="NCBI Taxonomy" id="652676"/>
    <lineage>
        <taxon>unclassified sequences</taxon>
        <taxon>metagenomes</taxon>
        <taxon>ecological metagenomes</taxon>
    </lineage>
</organism>
<protein>
    <recommendedName>
        <fullName evidence="2">DUF1641 domain-containing protein</fullName>
    </recommendedName>
</protein>
<sequence>MEENKMQDQINAINKKLDVILEEIELQRVHRREIEDLKDDLMRVGKDVYQTTVEELEGVAEHIETGDILHLGKKLIRNVNNINGMFDQLESMNDLFRDVSPITREIAIDFMEKLDEFDRKGYFDFMREITRAMDNVVESFTVDDVHALGDNIVTILNTIKNLTQPDMLHAINNALTVYQKLDIEVDEKISYFTLIKRMNTPEMRRGVAFAIRFLKSMVERPNRRSNSKSNNEKNN</sequence>
<gene>
    <name evidence="1" type="ORF">MNBD_IGNAVI01-2972</name>
</gene>
<dbReference type="InterPro" id="IPR012440">
    <property type="entry name" value="DUF1641"/>
</dbReference>
<proteinExistence type="predicted"/>
<dbReference type="AlphaFoldDB" id="A0A3B1CCF4"/>